<gene>
    <name evidence="1" type="ORF">F8M41_000952</name>
</gene>
<protein>
    <submittedName>
        <fullName evidence="1">Uncharacterized protein</fullName>
    </submittedName>
</protein>
<dbReference type="AlphaFoldDB" id="A0A8H3XF60"/>
<evidence type="ECO:0000313" key="1">
    <source>
        <dbReference type="EMBL" id="KAF0458565.1"/>
    </source>
</evidence>
<evidence type="ECO:0000313" key="2">
    <source>
        <dbReference type="Proteomes" id="UP000439903"/>
    </source>
</evidence>
<reference evidence="1 2" key="1">
    <citation type="journal article" date="2019" name="Environ. Microbiol.">
        <title>At the nexus of three kingdoms: the genome of the mycorrhizal fungus Gigaspora margarita provides insights into plant, endobacterial and fungal interactions.</title>
        <authorList>
            <person name="Venice F."/>
            <person name="Ghignone S."/>
            <person name="Salvioli di Fossalunga A."/>
            <person name="Amselem J."/>
            <person name="Novero M."/>
            <person name="Xianan X."/>
            <person name="Sedzielewska Toro K."/>
            <person name="Morin E."/>
            <person name="Lipzen A."/>
            <person name="Grigoriev I.V."/>
            <person name="Henrissat B."/>
            <person name="Martin F.M."/>
            <person name="Bonfante P."/>
        </authorList>
    </citation>
    <scope>NUCLEOTIDE SEQUENCE [LARGE SCALE GENOMIC DNA]</scope>
    <source>
        <strain evidence="1 2">BEG34</strain>
    </source>
</reference>
<accession>A0A8H3XF60</accession>
<dbReference type="OrthoDB" id="2417211at2759"/>
<dbReference type="Proteomes" id="UP000439903">
    <property type="component" value="Unassembled WGS sequence"/>
</dbReference>
<comment type="caution">
    <text evidence="1">The sequence shown here is derived from an EMBL/GenBank/DDBJ whole genome shotgun (WGS) entry which is preliminary data.</text>
</comment>
<dbReference type="EMBL" id="WTPW01001077">
    <property type="protein sequence ID" value="KAF0458565.1"/>
    <property type="molecule type" value="Genomic_DNA"/>
</dbReference>
<keyword evidence="2" id="KW-1185">Reference proteome</keyword>
<proteinExistence type="predicted"/>
<name>A0A8H3XF60_GIGMA</name>
<sequence>MVWLNICRVILQQILPYSFAIPFRYLKTTSACQKYQTFEHEYSCSQTNLIYFSRKNLLRLENIKKVWFEKHDVARNELLELKVDDLYKAGLPFLVAKKLETQLMQLRKPFTFKLII</sequence>
<organism evidence="1 2">
    <name type="scientific">Gigaspora margarita</name>
    <dbReference type="NCBI Taxonomy" id="4874"/>
    <lineage>
        <taxon>Eukaryota</taxon>
        <taxon>Fungi</taxon>
        <taxon>Fungi incertae sedis</taxon>
        <taxon>Mucoromycota</taxon>
        <taxon>Glomeromycotina</taxon>
        <taxon>Glomeromycetes</taxon>
        <taxon>Diversisporales</taxon>
        <taxon>Gigasporaceae</taxon>
        <taxon>Gigaspora</taxon>
    </lineage>
</organism>